<keyword evidence="1" id="KW-0732">Signal</keyword>
<dbReference type="AlphaFoldDB" id="A0A4Q9H247"/>
<name>A0A4Q9H247_9BURK</name>
<feature type="signal peptide" evidence="1">
    <location>
        <begin position="1"/>
        <end position="26"/>
    </location>
</feature>
<evidence type="ECO:0000313" key="3">
    <source>
        <dbReference type="Proteomes" id="UP000292120"/>
    </source>
</evidence>
<accession>A0A4Q9H247</accession>
<gene>
    <name evidence="2" type="ORF">EYS42_15605</name>
</gene>
<dbReference type="OrthoDB" id="467621at2"/>
<evidence type="ECO:0000313" key="2">
    <source>
        <dbReference type="EMBL" id="TBO27861.1"/>
    </source>
</evidence>
<dbReference type="EMBL" id="SIXI01000008">
    <property type="protein sequence ID" value="TBO27861.1"/>
    <property type="molecule type" value="Genomic_DNA"/>
</dbReference>
<feature type="chain" id="PRO_5020293532" description="PEP-CTERM sorting domain-containing protein" evidence="1">
    <location>
        <begin position="27"/>
        <end position="181"/>
    </location>
</feature>
<reference evidence="2 3" key="1">
    <citation type="submission" date="2019-02" db="EMBL/GenBank/DDBJ databases">
        <title>Aquabacterium sp. strain KMB7.</title>
        <authorList>
            <person name="Chen W.-M."/>
        </authorList>
    </citation>
    <scope>NUCLEOTIDE SEQUENCE [LARGE SCALE GENOMIC DNA]</scope>
    <source>
        <strain evidence="2 3">KMB7</strain>
    </source>
</reference>
<dbReference type="Proteomes" id="UP000292120">
    <property type="component" value="Unassembled WGS sequence"/>
</dbReference>
<evidence type="ECO:0000256" key="1">
    <source>
        <dbReference type="SAM" id="SignalP"/>
    </source>
</evidence>
<dbReference type="RefSeq" id="WP_130969131.1">
    <property type="nucleotide sequence ID" value="NZ_SIXI01000008.1"/>
</dbReference>
<keyword evidence="3" id="KW-1185">Reference proteome</keyword>
<proteinExistence type="predicted"/>
<organism evidence="2 3">
    <name type="scientific">Aquabacterium lacunae</name>
    <dbReference type="NCBI Taxonomy" id="2528630"/>
    <lineage>
        <taxon>Bacteria</taxon>
        <taxon>Pseudomonadati</taxon>
        <taxon>Pseudomonadota</taxon>
        <taxon>Betaproteobacteria</taxon>
        <taxon>Burkholderiales</taxon>
        <taxon>Aquabacterium</taxon>
    </lineage>
</organism>
<protein>
    <recommendedName>
        <fullName evidence="4">PEP-CTERM sorting domain-containing protein</fullName>
    </recommendedName>
</protein>
<sequence>MTHLIRRTLGVALGLTLSLCSLHASAASFTFSGVTDSGPLAGATFSGQFSHADSPDGLPLDGDLPLSSFSLSFNGQTYTLAPDSLAAYAQGQFLGLVHADTTSTDTALRPHVALVPGFTDLSEAHFFYTGAQGDTGFGSYTVTAITPVPEPTLPVLALCGVGVAALAARRRAAPVLMTPTV</sequence>
<evidence type="ECO:0008006" key="4">
    <source>
        <dbReference type="Google" id="ProtNLM"/>
    </source>
</evidence>
<comment type="caution">
    <text evidence="2">The sequence shown here is derived from an EMBL/GenBank/DDBJ whole genome shotgun (WGS) entry which is preliminary data.</text>
</comment>